<dbReference type="RefSeq" id="WP_248394580.1">
    <property type="nucleotide sequence ID" value="NZ_CP096203.1"/>
</dbReference>
<evidence type="ECO:0000256" key="2">
    <source>
        <dbReference type="SAM" id="SignalP"/>
    </source>
</evidence>
<name>A0ABY4K952_9FLAO</name>
<keyword evidence="2" id="KW-0732">Signal</keyword>
<dbReference type="InterPro" id="IPR015196">
    <property type="entry name" value="PngaseF_N"/>
</dbReference>
<evidence type="ECO:0000313" key="4">
    <source>
        <dbReference type="EMBL" id="UPQ77316.1"/>
    </source>
</evidence>
<dbReference type="InterPro" id="IPR015197">
    <property type="entry name" value="PngaseF_C"/>
</dbReference>
<dbReference type="Proteomes" id="UP000830552">
    <property type="component" value="Chromosome"/>
</dbReference>
<feature type="signal peptide" evidence="2">
    <location>
        <begin position="1"/>
        <end position="19"/>
    </location>
</feature>
<gene>
    <name evidence="4" type="ORF">M0D58_07125</name>
</gene>
<evidence type="ECO:0000313" key="5">
    <source>
        <dbReference type="Proteomes" id="UP000830552"/>
    </source>
</evidence>
<dbReference type="Pfam" id="PF09112">
    <property type="entry name" value="N-glycanase_N"/>
    <property type="match status" value="1"/>
</dbReference>
<accession>A0ABY4K952</accession>
<keyword evidence="5" id="KW-1185">Reference proteome</keyword>
<evidence type="ECO:0000256" key="1">
    <source>
        <dbReference type="ARBA" id="ARBA00023157"/>
    </source>
</evidence>
<keyword evidence="1" id="KW-1015">Disulfide bond</keyword>
<dbReference type="InterPro" id="IPR043022">
    <property type="entry name" value="PngaseF_N_sf"/>
</dbReference>
<dbReference type="SMART" id="SM01290">
    <property type="entry name" value="N-glycanase_N"/>
    <property type="match status" value="1"/>
</dbReference>
<dbReference type="Gene3D" id="2.60.120.230">
    <property type="match status" value="1"/>
</dbReference>
<evidence type="ECO:0000259" key="3">
    <source>
        <dbReference type="SMART" id="SM01290"/>
    </source>
</evidence>
<dbReference type="EMBL" id="CP096203">
    <property type="protein sequence ID" value="UPQ77316.1"/>
    <property type="molecule type" value="Genomic_DNA"/>
</dbReference>
<reference evidence="4" key="1">
    <citation type="submission" date="2022-04" db="EMBL/GenBank/DDBJ databases">
        <title>Evolutionary, genomic, and biogeographic characterization of Chryseobacterium nepalense represented by a plastic-degrading bacterium AC3.</title>
        <authorList>
            <person name="Yin Z."/>
            <person name="Liu X."/>
            <person name="Wang D."/>
            <person name="Xie Z."/>
        </authorList>
    </citation>
    <scope>NUCLEOTIDE SEQUENCE</scope>
    <source>
        <strain evidence="4">AC3</strain>
    </source>
</reference>
<dbReference type="Pfam" id="PF09113">
    <property type="entry name" value="N-glycanase_C"/>
    <property type="match status" value="1"/>
</dbReference>
<dbReference type="InterPro" id="IPR005901">
    <property type="entry name" value="GLPGLI"/>
</dbReference>
<feature type="domain" description="Peptide-N-glycosidase F N-terminal" evidence="3">
    <location>
        <begin position="204"/>
        <end position="382"/>
    </location>
</feature>
<proteinExistence type="predicted"/>
<sequence length="554" mass="62370">MFQKISLSFFIVLSLLSFSQTYEVQYINSYNGKVIPNQSATLVWANEKENFILNTKIREQKAEFPFEITKIEKPSNTVISYAFLKPDEIISTSDAESVNKQNFEFTNETKKILGYNCKKAVTKINSNTIEIWYTTDLKINGGPSVLGQSLGFVLEIERNKNSLLSASSIKKIKKTDIDKILSSQVTSTDQLGYKDMLWKSRFTTLKVFENETINFSGDSKSDGEVKRFANGTIILKKIKFPKIKEGDNIFVELKQQSNGDAYDRTGTVFFIPQDKKESFLDGLENGVKTLPAYDNGNGKQYFGVTATENYNPAVEMMRFFTAFGINKFNNLQIKDKTWQTTSPYRQDITELKPALNDKELWIGTFIGNYDKGGHKISLEITIHKSDQTIHKNNTVIPLFNTLNIMEMAGQDYSTMFSQDKGLMVEFTLTKDLKNAQLRYITTGHGGWENGDEFVPKTNTVLLDGNKVFSFIPWRSDCGSYRLYNPASGNFGDGLSSSDLSRSNWCPGTITNPDFISLGDLKAGKHTIQVKIPQGPTEGNSFSSWNVSGVLLGNE</sequence>
<dbReference type="InterPro" id="IPR008977">
    <property type="entry name" value="PHM/PNGase_F_dom_sf"/>
</dbReference>
<feature type="chain" id="PRO_5045228365" evidence="2">
    <location>
        <begin position="20"/>
        <end position="554"/>
    </location>
</feature>
<dbReference type="Gene3D" id="2.60.120.1570">
    <property type="entry name" value="Peptide-N-glycosidase F, N-terminal domain"/>
    <property type="match status" value="1"/>
</dbReference>
<dbReference type="InterPro" id="IPR014784">
    <property type="entry name" value="Cu2_ascorb_mOase-like_C"/>
</dbReference>
<dbReference type="NCBIfam" id="TIGR01200">
    <property type="entry name" value="GLPGLI"/>
    <property type="match status" value="1"/>
</dbReference>
<organism evidence="4 5">
    <name type="scientific">Chryseobacterium nepalense</name>
    <dbReference type="NCBI Taxonomy" id="1854498"/>
    <lineage>
        <taxon>Bacteria</taxon>
        <taxon>Pseudomonadati</taxon>
        <taxon>Bacteroidota</taxon>
        <taxon>Flavobacteriia</taxon>
        <taxon>Flavobacteriales</taxon>
        <taxon>Weeksellaceae</taxon>
        <taxon>Chryseobacterium group</taxon>
        <taxon>Chryseobacterium</taxon>
    </lineage>
</organism>
<protein>
    <submittedName>
        <fullName evidence="4">GLPGLI family protein</fullName>
    </submittedName>
</protein>
<dbReference type="Pfam" id="PF22252">
    <property type="entry name" value="PNGase_F-II_N"/>
    <property type="match status" value="1"/>
</dbReference>
<dbReference type="SUPFAM" id="SSF49742">
    <property type="entry name" value="PHM/PNGase F"/>
    <property type="match status" value="1"/>
</dbReference>